<dbReference type="RefSeq" id="WP_145897122.1">
    <property type="nucleotide sequence ID" value="NZ_VOBQ01000029.1"/>
</dbReference>
<protein>
    <recommendedName>
        <fullName evidence="5">Glycosyltransferase RgtA/B/C/D-like domain-containing protein</fullName>
    </recommendedName>
</protein>
<reference evidence="3 4" key="1">
    <citation type="submission" date="2019-07" db="EMBL/GenBank/DDBJ databases">
        <title>Caenimonas sedimenti sp. nov., isolated from activated sludge.</title>
        <authorList>
            <person name="Xu J."/>
        </authorList>
    </citation>
    <scope>NUCLEOTIDE SEQUENCE [LARGE SCALE GENOMIC DNA]</scope>
    <source>
        <strain evidence="3 4">HX-9-20</strain>
    </source>
</reference>
<dbReference type="AlphaFoldDB" id="A0A562ZE62"/>
<accession>A0A562ZE62</accession>
<evidence type="ECO:0008006" key="5">
    <source>
        <dbReference type="Google" id="ProtNLM"/>
    </source>
</evidence>
<feature type="transmembrane region" description="Helical" evidence="2">
    <location>
        <begin position="362"/>
        <end position="383"/>
    </location>
</feature>
<organism evidence="3 4">
    <name type="scientific">Caenimonas sedimenti</name>
    <dbReference type="NCBI Taxonomy" id="2596921"/>
    <lineage>
        <taxon>Bacteria</taxon>
        <taxon>Pseudomonadati</taxon>
        <taxon>Pseudomonadota</taxon>
        <taxon>Betaproteobacteria</taxon>
        <taxon>Burkholderiales</taxon>
        <taxon>Comamonadaceae</taxon>
        <taxon>Caenimonas</taxon>
    </lineage>
</organism>
<comment type="caution">
    <text evidence="3">The sequence shown here is derived from an EMBL/GenBank/DDBJ whole genome shotgun (WGS) entry which is preliminary data.</text>
</comment>
<keyword evidence="2" id="KW-1133">Transmembrane helix</keyword>
<feature type="transmembrane region" description="Helical" evidence="2">
    <location>
        <begin position="288"/>
        <end position="305"/>
    </location>
</feature>
<gene>
    <name evidence="3" type="ORF">FN976_27650</name>
</gene>
<name>A0A562ZE62_9BURK</name>
<proteinExistence type="predicted"/>
<keyword evidence="2" id="KW-0472">Membrane</keyword>
<feature type="compositionally biased region" description="Pro residues" evidence="1">
    <location>
        <begin position="517"/>
        <end position="535"/>
    </location>
</feature>
<dbReference type="Proteomes" id="UP000318199">
    <property type="component" value="Unassembled WGS sequence"/>
</dbReference>
<feature type="transmembrane region" description="Helical" evidence="2">
    <location>
        <begin position="197"/>
        <end position="213"/>
    </location>
</feature>
<dbReference type="EMBL" id="VOBQ01000029">
    <property type="protein sequence ID" value="TWO65023.1"/>
    <property type="molecule type" value="Genomic_DNA"/>
</dbReference>
<feature type="region of interest" description="Disordered" evidence="1">
    <location>
        <begin position="512"/>
        <end position="535"/>
    </location>
</feature>
<sequence length="535" mass="59521">MEATSIPTEPGSRRTVHDLLVPVTVGALLVIALLLRLFFWRHTQRTWEDALITVLHVENFWAGLGLTHVKPGEAPLHGFTSPLSVLVPLLSGLVDGVAAHALAFQKAASALAAVGVVWLAHRLMQRVEVEPGMRLAWVISTLGYLAFEHHQVLWGMAGMETTVVTLVLFFNFHAYAVRSPRLIAVGMALALYARPDFLFLNLLGLGFCLAFLRRELPRILAIAFMLYLPWLLFTSLYYGSPIPNTILAKWFGYSYGGRDFHKFLSLLVPLGPSFAGHGMGHWREWDNGAISILVGGLFVVGAWQAAVRRVDALYMPVAFVLAYWLYYQFAVAGVFGWYLAPLSAATVLVAGYGLVCVFPRPSAATVVALGYAAALLAVLPGNIRAERGIQRFIETPVRQQMGRYLGQVLGPTDYAGMEPLGYSAYYSRRAILDYPGLASRQVTDFLRKKPRTPMCDVFAELRPLYVALRPWECKDHPFLARDYQLEREFKADPQAARIKRNDLNVDKHFLVYRRKPPAPPPPPPVPAESPNAPFP</sequence>
<feature type="transmembrane region" description="Helical" evidence="2">
    <location>
        <begin position="153"/>
        <end position="176"/>
    </location>
</feature>
<evidence type="ECO:0000313" key="3">
    <source>
        <dbReference type="EMBL" id="TWO65023.1"/>
    </source>
</evidence>
<feature type="transmembrane region" description="Helical" evidence="2">
    <location>
        <begin position="20"/>
        <end position="39"/>
    </location>
</feature>
<evidence type="ECO:0000313" key="4">
    <source>
        <dbReference type="Proteomes" id="UP000318199"/>
    </source>
</evidence>
<keyword evidence="4" id="KW-1185">Reference proteome</keyword>
<evidence type="ECO:0000256" key="1">
    <source>
        <dbReference type="SAM" id="MobiDB-lite"/>
    </source>
</evidence>
<keyword evidence="2" id="KW-0812">Transmembrane</keyword>
<evidence type="ECO:0000256" key="2">
    <source>
        <dbReference type="SAM" id="Phobius"/>
    </source>
</evidence>
<dbReference type="OrthoDB" id="2020414at2"/>
<feature type="transmembrane region" description="Helical" evidence="2">
    <location>
        <begin position="219"/>
        <end position="239"/>
    </location>
</feature>